<accession>A0A6I0F8Y1</accession>
<dbReference type="SMART" id="SM00387">
    <property type="entry name" value="HATPase_c"/>
    <property type="match status" value="1"/>
</dbReference>
<keyword evidence="7" id="KW-0902">Two-component regulatory system</keyword>
<evidence type="ECO:0000256" key="2">
    <source>
        <dbReference type="ARBA" id="ARBA00004370"/>
    </source>
</evidence>
<dbReference type="GO" id="GO:0016020">
    <property type="term" value="C:membrane"/>
    <property type="evidence" value="ECO:0007669"/>
    <property type="project" value="UniProtKB-SubCell"/>
</dbReference>
<evidence type="ECO:0000259" key="11">
    <source>
        <dbReference type="PROSITE" id="PS50109"/>
    </source>
</evidence>
<evidence type="ECO:0000256" key="4">
    <source>
        <dbReference type="ARBA" id="ARBA00022553"/>
    </source>
</evidence>
<evidence type="ECO:0000313" key="14">
    <source>
        <dbReference type="Proteomes" id="UP000432715"/>
    </source>
</evidence>
<dbReference type="Gene3D" id="3.30.565.10">
    <property type="entry name" value="Histidine kinase-like ATPase, C-terminal domain"/>
    <property type="match status" value="1"/>
</dbReference>
<gene>
    <name evidence="13" type="ORF">F8154_07375</name>
</gene>
<dbReference type="Proteomes" id="UP000432715">
    <property type="component" value="Unassembled WGS sequence"/>
</dbReference>
<evidence type="ECO:0000256" key="8">
    <source>
        <dbReference type="ARBA" id="ARBA00023136"/>
    </source>
</evidence>
<reference evidence="13 14" key="1">
    <citation type="submission" date="2019-10" db="EMBL/GenBank/DDBJ databases">
        <title>Alkaliphilus serpentinus sp. nov. and Alkaliphilus pronyensis sp. nov., two novel anaerobic alkaliphilic species isolated from the serpentinized-hosted hydrothermal field of the Prony Bay (New Caledonia).</title>
        <authorList>
            <person name="Postec A."/>
        </authorList>
    </citation>
    <scope>NUCLEOTIDE SEQUENCE [LARGE SCALE GENOMIC DNA]</scope>
    <source>
        <strain evidence="13 14">LacV</strain>
    </source>
</reference>
<protein>
    <recommendedName>
        <fullName evidence="3">histidine kinase</fullName>
        <ecNumber evidence="3">2.7.13.3</ecNumber>
    </recommendedName>
</protein>
<dbReference type="InterPro" id="IPR003594">
    <property type="entry name" value="HATPase_dom"/>
</dbReference>
<feature type="domain" description="HAMP" evidence="12">
    <location>
        <begin position="235"/>
        <end position="287"/>
    </location>
</feature>
<organism evidence="13 14">
    <name type="scientific">Alkaliphilus pronyensis</name>
    <dbReference type="NCBI Taxonomy" id="1482732"/>
    <lineage>
        <taxon>Bacteria</taxon>
        <taxon>Bacillati</taxon>
        <taxon>Bacillota</taxon>
        <taxon>Clostridia</taxon>
        <taxon>Peptostreptococcales</taxon>
        <taxon>Natronincolaceae</taxon>
        <taxon>Alkaliphilus</taxon>
    </lineage>
</organism>
<keyword evidence="5" id="KW-0808">Transferase</keyword>
<feature type="coiled-coil region" evidence="9">
    <location>
        <begin position="268"/>
        <end position="302"/>
    </location>
</feature>
<dbReference type="InterPro" id="IPR003661">
    <property type="entry name" value="HisK_dim/P_dom"/>
</dbReference>
<keyword evidence="10" id="KW-0812">Transmembrane</keyword>
<dbReference type="SUPFAM" id="SSF47384">
    <property type="entry name" value="Homodimeric domain of signal transducing histidine kinase"/>
    <property type="match status" value="1"/>
</dbReference>
<feature type="domain" description="Histidine kinase" evidence="11">
    <location>
        <begin position="302"/>
        <end position="520"/>
    </location>
</feature>
<dbReference type="PANTHER" id="PTHR43547:SF2">
    <property type="entry name" value="HYBRID SIGNAL TRANSDUCTION HISTIDINE KINASE C"/>
    <property type="match status" value="1"/>
</dbReference>
<dbReference type="InterPro" id="IPR004358">
    <property type="entry name" value="Sig_transdc_His_kin-like_C"/>
</dbReference>
<dbReference type="FunFam" id="3.30.565.10:FF:000006">
    <property type="entry name" value="Sensor histidine kinase WalK"/>
    <property type="match status" value="1"/>
</dbReference>
<dbReference type="PRINTS" id="PR00344">
    <property type="entry name" value="BCTRLSENSOR"/>
</dbReference>
<sequence>MNKYIQQGKVLFQKLTPKLVRFWVLLKFFLLKQFNKNIYTRILFANVLCFVLCITALIGIFDFTVEEITYNKVEQEALRKAKRVNFALLEQDNLEWLVPTTGEDDSTIDKKQGLLTFLSDVFDAKISVFDGEGNIVATSAKQEVVAGSKVDERFIKIISSGETMTTKTNDSETGDPVFIASIPMGENKDTIKNGILLEIKTSKHDPTINKMRLFLIVGGLFILLIVIFISVYQALYISKPISRLATSIAGIDSGNYLVRGDDTPLDEVKTLTHQLNKLTKKMQKIQEQNQKVEDERTQLFAEISHELRTPLTAIQGFVEAIQDGIVQDKDLRDKYLEIIYTQTLHVNRLVDDILQLSRLESGSISLEKVPLDLVSITQGLIMSITAMAQAKNISVLFEKNIEKAMIMGDIDRIEQVIRNLLKNAINATENGEIIVKVETLRSEVVLTIKDSGIGMSSEELPRIWDRFYRSKNQRSNAKHQGSGLGLVIVRQLVKLHQGKISVESQLGKGTTFYVCFPSLNES</sequence>
<dbReference type="AlphaFoldDB" id="A0A6I0F8Y1"/>
<evidence type="ECO:0000259" key="12">
    <source>
        <dbReference type="PROSITE" id="PS50885"/>
    </source>
</evidence>
<dbReference type="EMBL" id="WBZC01000023">
    <property type="protein sequence ID" value="KAB3535254.1"/>
    <property type="molecule type" value="Genomic_DNA"/>
</dbReference>
<dbReference type="EC" id="2.7.13.3" evidence="3"/>
<dbReference type="InterPro" id="IPR036097">
    <property type="entry name" value="HisK_dim/P_sf"/>
</dbReference>
<keyword evidence="8 10" id="KW-0472">Membrane</keyword>
<dbReference type="Gene3D" id="6.10.340.10">
    <property type="match status" value="1"/>
</dbReference>
<dbReference type="GO" id="GO:0000155">
    <property type="term" value="F:phosphorelay sensor kinase activity"/>
    <property type="evidence" value="ECO:0007669"/>
    <property type="project" value="InterPro"/>
</dbReference>
<keyword evidence="6 13" id="KW-0418">Kinase</keyword>
<comment type="caution">
    <text evidence="13">The sequence shown here is derived from an EMBL/GenBank/DDBJ whole genome shotgun (WGS) entry which is preliminary data.</text>
</comment>
<dbReference type="RefSeq" id="WP_151860970.1">
    <property type="nucleotide sequence ID" value="NZ_WBZC01000023.1"/>
</dbReference>
<keyword evidence="14" id="KW-1185">Reference proteome</keyword>
<evidence type="ECO:0000256" key="6">
    <source>
        <dbReference type="ARBA" id="ARBA00022777"/>
    </source>
</evidence>
<dbReference type="InterPro" id="IPR036890">
    <property type="entry name" value="HATPase_C_sf"/>
</dbReference>
<evidence type="ECO:0000256" key="9">
    <source>
        <dbReference type="SAM" id="Coils"/>
    </source>
</evidence>
<dbReference type="PANTHER" id="PTHR43547">
    <property type="entry name" value="TWO-COMPONENT HISTIDINE KINASE"/>
    <property type="match status" value="1"/>
</dbReference>
<dbReference type="CDD" id="cd00082">
    <property type="entry name" value="HisKA"/>
    <property type="match status" value="1"/>
</dbReference>
<dbReference type="SUPFAM" id="SSF55874">
    <property type="entry name" value="ATPase domain of HSP90 chaperone/DNA topoisomerase II/histidine kinase"/>
    <property type="match status" value="1"/>
</dbReference>
<keyword evidence="9" id="KW-0175">Coiled coil</keyword>
<comment type="subcellular location">
    <subcellularLocation>
        <location evidence="2">Membrane</location>
    </subcellularLocation>
</comment>
<evidence type="ECO:0000256" key="3">
    <source>
        <dbReference type="ARBA" id="ARBA00012438"/>
    </source>
</evidence>
<evidence type="ECO:0000256" key="1">
    <source>
        <dbReference type="ARBA" id="ARBA00000085"/>
    </source>
</evidence>
<evidence type="ECO:0000256" key="5">
    <source>
        <dbReference type="ARBA" id="ARBA00022679"/>
    </source>
</evidence>
<keyword evidence="10" id="KW-1133">Transmembrane helix</keyword>
<dbReference type="PROSITE" id="PS50885">
    <property type="entry name" value="HAMP"/>
    <property type="match status" value="1"/>
</dbReference>
<keyword evidence="4" id="KW-0597">Phosphoprotein</keyword>
<dbReference type="PROSITE" id="PS50109">
    <property type="entry name" value="HIS_KIN"/>
    <property type="match status" value="1"/>
</dbReference>
<dbReference type="InterPro" id="IPR003660">
    <property type="entry name" value="HAMP_dom"/>
</dbReference>
<comment type="catalytic activity">
    <reaction evidence="1">
        <text>ATP + protein L-histidine = ADP + protein N-phospho-L-histidine.</text>
        <dbReference type="EC" id="2.7.13.3"/>
    </reaction>
</comment>
<dbReference type="Pfam" id="PF00512">
    <property type="entry name" value="HisKA"/>
    <property type="match status" value="1"/>
</dbReference>
<evidence type="ECO:0000256" key="10">
    <source>
        <dbReference type="SAM" id="Phobius"/>
    </source>
</evidence>
<dbReference type="SMART" id="SM00388">
    <property type="entry name" value="HisKA"/>
    <property type="match status" value="1"/>
</dbReference>
<dbReference type="FunFam" id="1.10.287.130:FF:000001">
    <property type="entry name" value="Two-component sensor histidine kinase"/>
    <property type="match status" value="1"/>
</dbReference>
<dbReference type="Gene3D" id="1.10.287.130">
    <property type="match status" value="1"/>
</dbReference>
<evidence type="ECO:0000256" key="7">
    <source>
        <dbReference type="ARBA" id="ARBA00023012"/>
    </source>
</evidence>
<evidence type="ECO:0000313" key="13">
    <source>
        <dbReference type="EMBL" id="KAB3535254.1"/>
    </source>
</evidence>
<dbReference type="OrthoDB" id="335833at2"/>
<name>A0A6I0F8Y1_9FIRM</name>
<dbReference type="InterPro" id="IPR005467">
    <property type="entry name" value="His_kinase_dom"/>
</dbReference>
<dbReference type="Pfam" id="PF02518">
    <property type="entry name" value="HATPase_c"/>
    <property type="match status" value="1"/>
</dbReference>
<feature type="transmembrane region" description="Helical" evidence="10">
    <location>
        <begin position="38"/>
        <end position="61"/>
    </location>
</feature>
<feature type="transmembrane region" description="Helical" evidence="10">
    <location>
        <begin position="213"/>
        <end position="235"/>
    </location>
</feature>
<proteinExistence type="predicted"/>